<sequence length="80" mass="9170">MSLNSQSSFLRLITSMSQRIIPSNDVFLRMYIQVSIQGRTHPRNIRWLNSHSTGSPPGKNYTRPFAQLQPCTEVNTRGHI</sequence>
<evidence type="ECO:0000313" key="2">
    <source>
        <dbReference type="Proteomes" id="UP000708208"/>
    </source>
</evidence>
<evidence type="ECO:0000313" key="1">
    <source>
        <dbReference type="EMBL" id="CAG7817553.1"/>
    </source>
</evidence>
<comment type="caution">
    <text evidence="1">The sequence shown here is derived from an EMBL/GenBank/DDBJ whole genome shotgun (WGS) entry which is preliminary data.</text>
</comment>
<gene>
    <name evidence="1" type="ORF">AFUS01_LOCUS28112</name>
</gene>
<feature type="non-terminal residue" evidence="1">
    <location>
        <position position="1"/>
    </location>
</feature>
<dbReference type="AlphaFoldDB" id="A0A8J2KID6"/>
<accession>A0A8J2KID6</accession>
<dbReference type="EMBL" id="CAJVCH010397025">
    <property type="protein sequence ID" value="CAG7817553.1"/>
    <property type="molecule type" value="Genomic_DNA"/>
</dbReference>
<name>A0A8J2KID6_9HEXA</name>
<proteinExistence type="predicted"/>
<dbReference type="Proteomes" id="UP000708208">
    <property type="component" value="Unassembled WGS sequence"/>
</dbReference>
<organism evidence="1 2">
    <name type="scientific">Allacma fusca</name>
    <dbReference type="NCBI Taxonomy" id="39272"/>
    <lineage>
        <taxon>Eukaryota</taxon>
        <taxon>Metazoa</taxon>
        <taxon>Ecdysozoa</taxon>
        <taxon>Arthropoda</taxon>
        <taxon>Hexapoda</taxon>
        <taxon>Collembola</taxon>
        <taxon>Symphypleona</taxon>
        <taxon>Sminthuridae</taxon>
        <taxon>Allacma</taxon>
    </lineage>
</organism>
<reference evidence="1" key="1">
    <citation type="submission" date="2021-06" db="EMBL/GenBank/DDBJ databases">
        <authorList>
            <person name="Hodson N. C."/>
            <person name="Mongue J. A."/>
            <person name="Jaron S. K."/>
        </authorList>
    </citation>
    <scope>NUCLEOTIDE SEQUENCE</scope>
</reference>
<protein>
    <submittedName>
        <fullName evidence="1">Uncharacterized protein</fullName>
    </submittedName>
</protein>
<keyword evidence="2" id="KW-1185">Reference proteome</keyword>